<keyword evidence="7 12" id="KW-0472">Membrane</keyword>
<organism evidence="14 15">
    <name type="scientific">Musca domestica</name>
    <name type="common">House fly</name>
    <dbReference type="NCBI Taxonomy" id="7370"/>
    <lineage>
        <taxon>Eukaryota</taxon>
        <taxon>Metazoa</taxon>
        <taxon>Ecdysozoa</taxon>
        <taxon>Arthropoda</taxon>
        <taxon>Hexapoda</taxon>
        <taxon>Insecta</taxon>
        <taxon>Pterygota</taxon>
        <taxon>Neoptera</taxon>
        <taxon>Endopterygota</taxon>
        <taxon>Diptera</taxon>
        <taxon>Brachycera</taxon>
        <taxon>Muscomorpha</taxon>
        <taxon>Muscoidea</taxon>
        <taxon>Muscidae</taxon>
        <taxon>Musca</taxon>
    </lineage>
</organism>
<evidence type="ECO:0000256" key="2">
    <source>
        <dbReference type="ARBA" id="ARBA00022475"/>
    </source>
</evidence>
<keyword evidence="10" id="KW-0511">Multifunctional enzyme</keyword>
<feature type="transmembrane region" description="Helical" evidence="12">
    <location>
        <begin position="583"/>
        <end position="604"/>
    </location>
</feature>
<keyword evidence="11" id="KW-0175">Coiled coil</keyword>
<keyword evidence="5" id="KW-0552">Olfaction</keyword>
<feature type="transmembrane region" description="Helical" evidence="12">
    <location>
        <begin position="12"/>
        <end position="31"/>
    </location>
</feature>
<proteinExistence type="predicted"/>
<dbReference type="SUPFAM" id="SSF56672">
    <property type="entry name" value="DNA/RNA polymerases"/>
    <property type="match status" value="1"/>
</dbReference>
<feature type="transmembrane region" description="Helical" evidence="12">
    <location>
        <begin position="496"/>
        <end position="514"/>
    </location>
</feature>
<evidence type="ECO:0000256" key="6">
    <source>
        <dbReference type="ARBA" id="ARBA00022989"/>
    </source>
</evidence>
<dbReference type="CDD" id="cd09274">
    <property type="entry name" value="RNase_HI_RT_Ty3"/>
    <property type="match status" value="1"/>
</dbReference>
<keyword evidence="6 12" id="KW-1133">Transmembrane helix</keyword>
<evidence type="ECO:0000256" key="9">
    <source>
        <dbReference type="ARBA" id="ARBA00023224"/>
    </source>
</evidence>
<evidence type="ECO:0000259" key="13">
    <source>
        <dbReference type="Pfam" id="PF17919"/>
    </source>
</evidence>
<evidence type="ECO:0000256" key="7">
    <source>
        <dbReference type="ARBA" id="ARBA00023136"/>
    </source>
</evidence>
<keyword evidence="14" id="KW-1185">Reference proteome</keyword>
<dbReference type="PANTHER" id="PTHR37984:SF5">
    <property type="entry name" value="PROTEIN NYNRIN-LIKE"/>
    <property type="match status" value="1"/>
</dbReference>
<feature type="coiled-coil region" evidence="11">
    <location>
        <begin position="412"/>
        <end position="439"/>
    </location>
</feature>
<evidence type="ECO:0000256" key="4">
    <source>
        <dbReference type="ARBA" id="ARBA00022692"/>
    </source>
</evidence>
<keyword evidence="8" id="KW-0675">Receptor</keyword>
<keyword evidence="4 12" id="KW-0812">Transmembrane</keyword>
<protein>
    <submittedName>
        <fullName evidence="15">Uncharacterized protein LOC109614182</fullName>
    </submittedName>
</protein>
<feature type="transmembrane region" description="Helical" evidence="12">
    <location>
        <begin position="43"/>
        <end position="62"/>
    </location>
</feature>
<keyword evidence="2" id="KW-1003">Cell membrane</keyword>
<accession>A0ABM3VF35</accession>
<dbReference type="InterPro" id="IPR043502">
    <property type="entry name" value="DNA/RNA_pol_sf"/>
</dbReference>
<evidence type="ECO:0000313" key="14">
    <source>
        <dbReference type="Proteomes" id="UP001652621"/>
    </source>
</evidence>
<keyword evidence="3" id="KW-0716">Sensory transduction</keyword>
<reference evidence="15" key="1">
    <citation type="submission" date="2025-08" db="UniProtKB">
        <authorList>
            <consortium name="RefSeq"/>
        </authorList>
    </citation>
    <scope>IDENTIFICATION</scope>
    <source>
        <strain evidence="15">Aabys</strain>
        <tissue evidence="15">Whole body</tissue>
    </source>
</reference>
<evidence type="ECO:0000256" key="3">
    <source>
        <dbReference type="ARBA" id="ARBA00022606"/>
    </source>
</evidence>
<feature type="domain" description="Reverse transcriptase/retrotransposon-derived protein RNase H-like" evidence="13">
    <location>
        <begin position="363"/>
        <end position="460"/>
    </location>
</feature>
<evidence type="ECO:0000256" key="10">
    <source>
        <dbReference type="ARBA" id="ARBA00023268"/>
    </source>
</evidence>
<evidence type="ECO:0000256" key="5">
    <source>
        <dbReference type="ARBA" id="ARBA00022725"/>
    </source>
</evidence>
<dbReference type="InterPro" id="IPR041577">
    <property type="entry name" value="RT_RNaseH_2"/>
</dbReference>
<dbReference type="Gene3D" id="3.10.20.370">
    <property type="match status" value="1"/>
</dbReference>
<evidence type="ECO:0000256" key="11">
    <source>
        <dbReference type="SAM" id="Coils"/>
    </source>
</evidence>
<dbReference type="GeneID" id="109614182"/>
<evidence type="ECO:0000256" key="8">
    <source>
        <dbReference type="ARBA" id="ARBA00023170"/>
    </source>
</evidence>
<dbReference type="Proteomes" id="UP001652621">
    <property type="component" value="Unplaced"/>
</dbReference>
<dbReference type="InterPro" id="IPR004117">
    <property type="entry name" value="7tm6_olfct_rcpt"/>
</dbReference>
<dbReference type="PANTHER" id="PTHR37984">
    <property type="entry name" value="PROTEIN CBG26694"/>
    <property type="match status" value="1"/>
</dbReference>
<feature type="transmembrane region" description="Helical" evidence="12">
    <location>
        <begin position="616"/>
        <end position="635"/>
    </location>
</feature>
<keyword evidence="9" id="KW-0807">Transducer</keyword>
<dbReference type="Pfam" id="PF17919">
    <property type="entry name" value="RT_RNaseH_2"/>
    <property type="match status" value="1"/>
</dbReference>
<evidence type="ECO:0000256" key="1">
    <source>
        <dbReference type="ARBA" id="ARBA00004651"/>
    </source>
</evidence>
<feature type="transmembrane region" description="Helical" evidence="12">
    <location>
        <begin position="678"/>
        <end position="696"/>
    </location>
</feature>
<feature type="transmembrane region" description="Helical" evidence="12">
    <location>
        <begin position="132"/>
        <end position="151"/>
    </location>
</feature>
<sequence length="714" mass="82236">MTSDDLPPLEGVKYYFVVQKFCFTAIGVDALSARRTIVNGFLFWIPNIVQFILSQLLTLYSLQHLEDMSLVTDAMAPVWQVLMANMKMALFLWHKKEMKKLVRDLWLWNLEATPDELKILEVENRKDTMTSFSFYMTVLTTGILALTSPFFKAFYRYLKGDNYWDALETPLKGRFHTTIHCAGISVKLSKPTTSTEHCTVAIGEETPSKEVIDTMTATNNVSPRPKFLNDELSKTQCEIVENFLAQELPKFQQLNGLSSIAEHKIVMTDDRPIKLRYAPRNPAMQAVINAEVRKLEERGCIEPSTSPYCFPITLVRKKNGNWRTCMDFRQLNKRSVPDAYPLPRIDTILNRLRDAKYGKHWKWGPEQQEAFSDLKAKLTEAPVLACPDFTKTFILQTDASNYGLGAVLTQELDNVERVIAYASRHLKQAEKNYSATEKECLAILWGIRHMRPYLEGYQFIFLKISKLVPTGGGYSFTYFIFHHIFRSYFIDPKETYMGYFIAYMWAFIAIYAVLNTTLAADSLFSWIVHNISAHFWILRERLKSIAATNREGSHGYGKFRKSIGDCVRYHQRIIDTIDEFNEVFMMIVFVKFLISCIQIAFLAFQFVRGGDFAGQVFHMLFLMSISIQMMLYCYGGQRIKDESASISVAIYEHFHWDVLCPKSRKLLLLPLARSQKPCKLTGVFFIADLSLFLWVYKTAGSFVTLMMSVSDTSK</sequence>
<evidence type="ECO:0000313" key="15">
    <source>
        <dbReference type="RefSeq" id="XP_058984407.1"/>
    </source>
</evidence>
<evidence type="ECO:0000256" key="12">
    <source>
        <dbReference type="SAM" id="Phobius"/>
    </source>
</evidence>
<dbReference type="InterPro" id="IPR050951">
    <property type="entry name" value="Retrovirus_Pol_polyprotein"/>
</dbReference>
<dbReference type="RefSeq" id="XP_058984407.1">
    <property type="nucleotide sequence ID" value="XM_059128424.1"/>
</dbReference>
<dbReference type="Gene3D" id="3.10.10.10">
    <property type="entry name" value="HIV Type 1 Reverse Transcriptase, subunit A, domain 1"/>
    <property type="match status" value="1"/>
</dbReference>
<name>A0ABM3VF35_MUSDO</name>
<comment type="subcellular location">
    <subcellularLocation>
        <location evidence="1">Cell membrane</location>
        <topology evidence="1">Multi-pass membrane protein</topology>
    </subcellularLocation>
</comment>
<gene>
    <name evidence="15" type="primary">LOC109614182</name>
</gene>
<dbReference type="Pfam" id="PF02949">
    <property type="entry name" value="7tm_6"/>
    <property type="match status" value="1"/>
</dbReference>